<dbReference type="Pfam" id="PF04083">
    <property type="entry name" value="Abhydro_lipase"/>
    <property type="match status" value="1"/>
</dbReference>
<keyword evidence="3" id="KW-0378">Hydrolase</keyword>
<dbReference type="FunFam" id="3.40.50.1820:FF:000057">
    <property type="entry name" value="Lipase"/>
    <property type="match status" value="1"/>
</dbReference>
<keyword evidence="4" id="KW-0442">Lipid degradation</keyword>
<accession>A0A836CJG0</accession>
<sequence length="351" mass="39515">MVESEGFKLEEHQTRTEDGFILVLHRIVPLKPRETNGDDAAPPVLVMHGLMQDSEALLAGGREHALGLWLASRGYDVFLGNNRGNRYSHKHLSWSPHDEAYWNFSIDELARYDVPALVGAVLGVTRAPRLAYVGFSQGSAQMFAALSADTALQARVALFAALSPAARAKGLSKSVLTTLVQTNLRFINVLFGRRRMLPMTVMWQNILSRTQFVRAIDCAMWYLFSWSNSQVSHARKCQLYPHIYSFASVKCVVHWFQMIRSRRLAMFDDTQDPAYAPVSYDITLIRCPVAVMFGGRDLIVECESLSAELPNCVLSHCEDKYEHLDTMWADTAKDAIFPRLHALLRALPPQS</sequence>
<feature type="domain" description="Partial AB-hydrolase lipase" evidence="8">
    <location>
        <begin position="1"/>
        <end position="56"/>
    </location>
</feature>
<evidence type="ECO:0000313" key="10">
    <source>
        <dbReference type="Proteomes" id="UP000664859"/>
    </source>
</evidence>
<evidence type="ECO:0000256" key="1">
    <source>
        <dbReference type="ARBA" id="ARBA00010701"/>
    </source>
</evidence>
<feature type="active site" description="Charge relay system" evidence="7">
    <location>
        <position position="323"/>
    </location>
</feature>
<reference evidence="9" key="1">
    <citation type="submission" date="2021-02" db="EMBL/GenBank/DDBJ databases">
        <title>First Annotated Genome of the Yellow-green Alga Tribonema minus.</title>
        <authorList>
            <person name="Mahan K.M."/>
        </authorList>
    </citation>
    <scope>NUCLEOTIDE SEQUENCE</scope>
    <source>
        <strain evidence="9">UTEX B ZZ1240</strain>
    </source>
</reference>
<keyword evidence="10" id="KW-1185">Reference proteome</keyword>
<name>A0A836CJG0_9STRA</name>
<evidence type="ECO:0000256" key="3">
    <source>
        <dbReference type="ARBA" id="ARBA00022801"/>
    </source>
</evidence>
<feature type="active site" description="Charge relay system" evidence="7">
    <location>
        <position position="297"/>
    </location>
</feature>
<dbReference type="OrthoDB" id="9974421at2759"/>
<gene>
    <name evidence="9" type="ORF">JKP88DRAFT_260150</name>
</gene>
<evidence type="ECO:0000256" key="2">
    <source>
        <dbReference type="ARBA" id="ARBA00022729"/>
    </source>
</evidence>
<keyword evidence="6" id="KW-0325">Glycoprotein</keyword>
<evidence type="ECO:0000256" key="6">
    <source>
        <dbReference type="ARBA" id="ARBA00023180"/>
    </source>
</evidence>
<dbReference type="PIRSF" id="PIRSF000862">
    <property type="entry name" value="Steryl_ester_lip"/>
    <property type="match status" value="1"/>
</dbReference>
<evidence type="ECO:0000256" key="5">
    <source>
        <dbReference type="ARBA" id="ARBA00023098"/>
    </source>
</evidence>
<feature type="active site" description="Nucleophile" evidence="7">
    <location>
        <position position="136"/>
    </location>
</feature>
<comment type="caution">
    <text evidence="9">The sequence shown here is derived from an EMBL/GenBank/DDBJ whole genome shotgun (WGS) entry which is preliminary data.</text>
</comment>
<keyword evidence="2" id="KW-0732">Signal</keyword>
<evidence type="ECO:0000313" key="9">
    <source>
        <dbReference type="EMBL" id="KAG5188367.1"/>
    </source>
</evidence>
<dbReference type="Proteomes" id="UP000664859">
    <property type="component" value="Unassembled WGS sequence"/>
</dbReference>
<evidence type="ECO:0000256" key="7">
    <source>
        <dbReference type="PIRSR" id="PIRSR000862-1"/>
    </source>
</evidence>
<evidence type="ECO:0000259" key="8">
    <source>
        <dbReference type="Pfam" id="PF04083"/>
    </source>
</evidence>
<dbReference type="GO" id="GO:0016042">
    <property type="term" value="P:lipid catabolic process"/>
    <property type="evidence" value="ECO:0007669"/>
    <property type="project" value="UniProtKB-KW"/>
</dbReference>
<dbReference type="Gene3D" id="3.40.50.1820">
    <property type="entry name" value="alpha/beta hydrolase"/>
    <property type="match status" value="1"/>
</dbReference>
<dbReference type="PANTHER" id="PTHR11005">
    <property type="entry name" value="LYSOSOMAL ACID LIPASE-RELATED"/>
    <property type="match status" value="1"/>
</dbReference>
<protein>
    <submittedName>
        <fullName evidence="9">Lipase</fullName>
    </submittedName>
</protein>
<keyword evidence="5" id="KW-0443">Lipid metabolism</keyword>
<dbReference type="InterPro" id="IPR029058">
    <property type="entry name" value="AB_hydrolase_fold"/>
</dbReference>
<dbReference type="AlphaFoldDB" id="A0A836CJG0"/>
<evidence type="ECO:0000256" key="4">
    <source>
        <dbReference type="ARBA" id="ARBA00022963"/>
    </source>
</evidence>
<dbReference type="SUPFAM" id="SSF53474">
    <property type="entry name" value="alpha/beta-Hydrolases"/>
    <property type="match status" value="1"/>
</dbReference>
<dbReference type="GO" id="GO:0016788">
    <property type="term" value="F:hydrolase activity, acting on ester bonds"/>
    <property type="evidence" value="ECO:0007669"/>
    <property type="project" value="InterPro"/>
</dbReference>
<proteinExistence type="inferred from homology"/>
<organism evidence="9 10">
    <name type="scientific">Tribonema minus</name>
    <dbReference type="NCBI Taxonomy" id="303371"/>
    <lineage>
        <taxon>Eukaryota</taxon>
        <taxon>Sar</taxon>
        <taxon>Stramenopiles</taxon>
        <taxon>Ochrophyta</taxon>
        <taxon>PX clade</taxon>
        <taxon>Xanthophyceae</taxon>
        <taxon>Tribonematales</taxon>
        <taxon>Tribonemataceae</taxon>
        <taxon>Tribonema</taxon>
    </lineage>
</organism>
<dbReference type="EMBL" id="JAFCMP010000070">
    <property type="protein sequence ID" value="KAG5188367.1"/>
    <property type="molecule type" value="Genomic_DNA"/>
</dbReference>
<comment type="similarity">
    <text evidence="1">Belongs to the AB hydrolase superfamily. Lipase family.</text>
</comment>
<dbReference type="InterPro" id="IPR006693">
    <property type="entry name" value="AB_hydrolase_lipase"/>
</dbReference>
<dbReference type="InterPro" id="IPR025483">
    <property type="entry name" value="Lipase_euk"/>
</dbReference>